<name>A0A482T3T6_HALHI</name>
<sequence>MRWLSTAAVAVLLLTAGCNAFVGAEAANQGTVTPAPVPTAAESDTATTLDSPPGVTTERLENVALLSAAHRQALNGTTYTLNERYTELTIGNDSSSVRRTETVAVESPTRYRDEMVRLTTDSNGTVGRYEQSTYADGTNWYERRDDGTVERQRGEVRFSRDKYAYRTAFYLNRYAVVNQSSTTVVTSDGSQAYRIRGSGGEIPTTERLEELRIELLVEPAGLVRRFSVWYRTEDRIVEYSFWYEDIGETTAERPAWLNESTPMN</sequence>
<dbReference type="EMBL" id="RZIG01000002">
    <property type="protein sequence ID" value="RYJ08812.1"/>
    <property type="molecule type" value="Genomic_DNA"/>
</dbReference>
<dbReference type="InterPro" id="IPR055959">
    <property type="entry name" value="DUF7537"/>
</dbReference>
<evidence type="ECO:0000313" key="3">
    <source>
        <dbReference type="Proteomes" id="UP000293535"/>
    </source>
</evidence>
<reference evidence="2 3" key="1">
    <citation type="submission" date="2018-12" db="EMBL/GenBank/DDBJ databases">
        <title>Draft genome sequence of Haloarcula hispinica strain 18.1, an halophilic archaeon isolated from Chott El Jerid of Southern Tunisia.</title>
        <authorList>
            <person name="Najjari A."/>
            <person name="Ben Dhia O."/>
            <person name="Ferjani R."/>
            <person name="Mahjoubi M."/>
            <person name="Sghaier H."/>
            <person name="Elshahed M."/>
            <person name="Ouzari H.I."/>
            <person name="Cherid A."/>
            <person name="Youssef N."/>
        </authorList>
    </citation>
    <scope>NUCLEOTIDE SEQUENCE [LARGE SCALE GENOMIC DNA]</scope>
    <source>
        <strain evidence="2 3">18.1</strain>
    </source>
</reference>
<gene>
    <name evidence="2" type="ORF">ELS20_01290</name>
</gene>
<dbReference type="Pfam" id="PF24381">
    <property type="entry name" value="DUF7537"/>
    <property type="match status" value="1"/>
</dbReference>
<feature type="region of interest" description="Disordered" evidence="1">
    <location>
        <begin position="30"/>
        <end position="52"/>
    </location>
</feature>
<protein>
    <recommendedName>
        <fullName evidence="4">Lipoprotein</fullName>
    </recommendedName>
</protein>
<dbReference type="RefSeq" id="WP_064288311.1">
    <property type="nucleotide sequence ID" value="NZ_JAFKAA010000002.1"/>
</dbReference>
<accession>A0A482T3T6</accession>
<organism evidence="2 3">
    <name type="scientific">Haloarcula hispanica</name>
    <dbReference type="NCBI Taxonomy" id="51589"/>
    <lineage>
        <taxon>Archaea</taxon>
        <taxon>Methanobacteriati</taxon>
        <taxon>Methanobacteriota</taxon>
        <taxon>Stenosarchaea group</taxon>
        <taxon>Halobacteria</taxon>
        <taxon>Halobacteriales</taxon>
        <taxon>Haloarculaceae</taxon>
        <taxon>Haloarcula</taxon>
    </lineage>
</organism>
<dbReference type="AlphaFoldDB" id="A0A482T3T6"/>
<dbReference type="PROSITE" id="PS51257">
    <property type="entry name" value="PROKAR_LIPOPROTEIN"/>
    <property type="match status" value="1"/>
</dbReference>
<evidence type="ECO:0000313" key="2">
    <source>
        <dbReference type="EMBL" id="RYJ08812.1"/>
    </source>
</evidence>
<comment type="caution">
    <text evidence="2">The sequence shown here is derived from an EMBL/GenBank/DDBJ whole genome shotgun (WGS) entry which is preliminary data.</text>
</comment>
<evidence type="ECO:0000256" key="1">
    <source>
        <dbReference type="SAM" id="MobiDB-lite"/>
    </source>
</evidence>
<proteinExistence type="predicted"/>
<evidence type="ECO:0008006" key="4">
    <source>
        <dbReference type="Google" id="ProtNLM"/>
    </source>
</evidence>
<dbReference type="Proteomes" id="UP000293535">
    <property type="component" value="Unassembled WGS sequence"/>
</dbReference>